<dbReference type="InterPro" id="IPR036640">
    <property type="entry name" value="ABC1_TM_sf"/>
</dbReference>
<evidence type="ECO:0000259" key="12">
    <source>
        <dbReference type="PROSITE" id="PS50893"/>
    </source>
</evidence>
<protein>
    <submittedName>
        <fullName evidence="14">Uncharacterized protein</fullName>
    </submittedName>
</protein>
<keyword evidence="5" id="KW-0677">Repeat</keyword>
<dbReference type="InterPro" id="IPR003439">
    <property type="entry name" value="ABC_transporter-like_ATP-bd"/>
</dbReference>
<keyword evidence="8 11" id="KW-1133">Transmembrane helix</keyword>
<comment type="subcellular location">
    <subcellularLocation>
        <location evidence="1">Cell membrane</location>
        <topology evidence="1">Multi-pass membrane protein</topology>
    </subcellularLocation>
</comment>
<dbReference type="Pfam" id="PF00005">
    <property type="entry name" value="ABC_tran"/>
    <property type="match status" value="1"/>
</dbReference>
<dbReference type="PROSITE" id="PS50929">
    <property type="entry name" value="ABC_TM1F"/>
    <property type="match status" value="1"/>
</dbReference>
<keyword evidence="7" id="KW-0067">ATP-binding</keyword>
<feature type="domain" description="ABC transmembrane type-1" evidence="13">
    <location>
        <begin position="326"/>
        <end position="467"/>
    </location>
</feature>
<dbReference type="SUPFAM" id="SSF52540">
    <property type="entry name" value="P-loop containing nucleoside triphosphate hydrolases"/>
    <property type="match status" value="1"/>
</dbReference>
<keyword evidence="4 11" id="KW-0812">Transmembrane</keyword>
<evidence type="ECO:0000256" key="1">
    <source>
        <dbReference type="ARBA" id="ARBA00004651"/>
    </source>
</evidence>
<evidence type="ECO:0000256" key="7">
    <source>
        <dbReference type="ARBA" id="ARBA00022840"/>
    </source>
</evidence>
<dbReference type="PROSITE" id="PS50893">
    <property type="entry name" value="ABC_TRANSPORTER_2"/>
    <property type="match status" value="1"/>
</dbReference>
<dbReference type="PANTHER" id="PTHR43394:SF16">
    <property type="entry name" value="ABC TRANSPORTER B FAMILY MEMBER 4-LIKE ISOFORM X1"/>
    <property type="match status" value="1"/>
</dbReference>
<dbReference type="InterPro" id="IPR027417">
    <property type="entry name" value="P-loop_NTPase"/>
</dbReference>
<evidence type="ECO:0000256" key="11">
    <source>
        <dbReference type="SAM" id="Phobius"/>
    </source>
</evidence>
<feature type="transmembrane region" description="Helical" evidence="11">
    <location>
        <begin position="369"/>
        <end position="392"/>
    </location>
</feature>
<evidence type="ECO:0000256" key="8">
    <source>
        <dbReference type="ARBA" id="ARBA00022989"/>
    </source>
</evidence>
<dbReference type="Gene3D" id="3.40.50.300">
    <property type="entry name" value="P-loop containing nucleotide triphosphate hydrolases"/>
    <property type="match status" value="1"/>
</dbReference>
<keyword evidence="3" id="KW-0813">Transport</keyword>
<dbReference type="InterPro" id="IPR039421">
    <property type="entry name" value="Type_1_exporter"/>
</dbReference>
<comment type="similarity">
    <text evidence="2">Belongs to the ABC transporter superfamily. ABCB family. Multidrug resistance exporter (TC 3.A.1.201) subfamily.</text>
</comment>
<dbReference type="FunFam" id="3.40.50.300:FF:000066">
    <property type="entry name" value="ABC transporter B family member 1"/>
    <property type="match status" value="1"/>
</dbReference>
<dbReference type="EMBL" id="JBJUIK010000007">
    <property type="protein sequence ID" value="KAL3523276.1"/>
    <property type="molecule type" value="Genomic_DNA"/>
</dbReference>
<sequence>MKTGEAVGNMSRDTHTIRDAIDDKVSLISYSPFVWGVSFAYPSRKNVKVLADFSLTIASGSKTALVGKSGCGKSTVVNLIERFYDPDSGAIFIDGFDLKDLKLECLREKIGLVSQEPVLLTLSVKDNITFGREDVTEEEIRSAIALANAEKFLRGLPKGLNTMVGENGVQLSGGQKQRICIARAILKKPCILLLDEATSALDLKSEQIVTDSLNKISIGRTTVLITHRLSTIKDANKILVLDHGSVVEEGIYAELMDQNGPFSQLIQMQDFHVDCRQKNSLDHLSTRESASSATAKKNDHFSSLEASNQSNTAITEILRHITKRHVFILFLGLFAIITKALVPVTFGILLASAVGTFTKTTGRLEQETLLWSILIAIVAVISSLASLTRTYILTRVGCWFMRTVNCLCFSKVVHMEIDWFDNVDNSSGAVSSRLSTNAVTLCSVIEDIVPMVVGSSITIISGTAVVFQDAGS</sequence>
<evidence type="ECO:0000256" key="10">
    <source>
        <dbReference type="ARBA" id="ARBA00023180"/>
    </source>
</evidence>
<accession>A0ABD2ZUY9</accession>
<evidence type="ECO:0000313" key="15">
    <source>
        <dbReference type="Proteomes" id="UP001630127"/>
    </source>
</evidence>
<dbReference type="Proteomes" id="UP001630127">
    <property type="component" value="Unassembled WGS sequence"/>
</dbReference>
<evidence type="ECO:0000256" key="6">
    <source>
        <dbReference type="ARBA" id="ARBA00022741"/>
    </source>
</evidence>
<evidence type="ECO:0000256" key="9">
    <source>
        <dbReference type="ARBA" id="ARBA00023136"/>
    </source>
</evidence>
<dbReference type="InterPro" id="IPR011527">
    <property type="entry name" value="ABC1_TM_dom"/>
</dbReference>
<evidence type="ECO:0000256" key="5">
    <source>
        <dbReference type="ARBA" id="ARBA00022737"/>
    </source>
</evidence>
<keyword evidence="6" id="KW-0547">Nucleotide-binding</keyword>
<dbReference type="Gene3D" id="1.20.1560.10">
    <property type="entry name" value="ABC transporter type 1, transmembrane domain"/>
    <property type="match status" value="1"/>
</dbReference>
<keyword evidence="15" id="KW-1185">Reference proteome</keyword>
<dbReference type="GO" id="GO:0005524">
    <property type="term" value="F:ATP binding"/>
    <property type="evidence" value="ECO:0007669"/>
    <property type="project" value="UniProtKB-KW"/>
</dbReference>
<dbReference type="PROSITE" id="PS00211">
    <property type="entry name" value="ABC_TRANSPORTER_1"/>
    <property type="match status" value="1"/>
</dbReference>
<dbReference type="InterPro" id="IPR003593">
    <property type="entry name" value="AAA+_ATPase"/>
</dbReference>
<feature type="transmembrane region" description="Helical" evidence="11">
    <location>
        <begin position="326"/>
        <end position="349"/>
    </location>
</feature>
<organism evidence="14 15">
    <name type="scientific">Cinchona calisaya</name>
    <dbReference type="NCBI Taxonomy" id="153742"/>
    <lineage>
        <taxon>Eukaryota</taxon>
        <taxon>Viridiplantae</taxon>
        <taxon>Streptophyta</taxon>
        <taxon>Embryophyta</taxon>
        <taxon>Tracheophyta</taxon>
        <taxon>Spermatophyta</taxon>
        <taxon>Magnoliopsida</taxon>
        <taxon>eudicotyledons</taxon>
        <taxon>Gunneridae</taxon>
        <taxon>Pentapetalae</taxon>
        <taxon>asterids</taxon>
        <taxon>lamiids</taxon>
        <taxon>Gentianales</taxon>
        <taxon>Rubiaceae</taxon>
        <taxon>Cinchonoideae</taxon>
        <taxon>Cinchoneae</taxon>
        <taxon>Cinchona</taxon>
    </lineage>
</organism>
<dbReference type="PANTHER" id="PTHR43394">
    <property type="entry name" value="ATP-DEPENDENT PERMEASE MDL1, MITOCHONDRIAL"/>
    <property type="match status" value="1"/>
</dbReference>
<evidence type="ECO:0000259" key="13">
    <source>
        <dbReference type="PROSITE" id="PS50929"/>
    </source>
</evidence>
<comment type="caution">
    <text evidence="14">The sequence shown here is derived from an EMBL/GenBank/DDBJ whole genome shotgun (WGS) entry which is preliminary data.</text>
</comment>
<evidence type="ECO:0000313" key="14">
    <source>
        <dbReference type="EMBL" id="KAL3523276.1"/>
    </source>
</evidence>
<dbReference type="SUPFAM" id="SSF90123">
    <property type="entry name" value="ABC transporter transmembrane region"/>
    <property type="match status" value="1"/>
</dbReference>
<dbReference type="SMART" id="SM00382">
    <property type="entry name" value="AAA"/>
    <property type="match status" value="1"/>
</dbReference>
<evidence type="ECO:0000256" key="2">
    <source>
        <dbReference type="ARBA" id="ARBA00007577"/>
    </source>
</evidence>
<reference evidence="14 15" key="1">
    <citation type="submission" date="2024-11" db="EMBL/GenBank/DDBJ databases">
        <title>A near-complete genome assembly of Cinchona calisaya.</title>
        <authorList>
            <person name="Lian D.C."/>
            <person name="Zhao X.W."/>
            <person name="Wei L."/>
        </authorList>
    </citation>
    <scope>NUCLEOTIDE SEQUENCE [LARGE SCALE GENOMIC DNA]</scope>
    <source>
        <tissue evidence="14">Nenye</tissue>
    </source>
</reference>
<evidence type="ECO:0000256" key="3">
    <source>
        <dbReference type="ARBA" id="ARBA00022448"/>
    </source>
</evidence>
<evidence type="ECO:0000256" key="4">
    <source>
        <dbReference type="ARBA" id="ARBA00022692"/>
    </source>
</evidence>
<dbReference type="InterPro" id="IPR017871">
    <property type="entry name" value="ABC_transporter-like_CS"/>
</dbReference>
<dbReference type="Pfam" id="PF00664">
    <property type="entry name" value="ABC_membrane"/>
    <property type="match status" value="1"/>
</dbReference>
<keyword evidence="9 11" id="KW-0472">Membrane</keyword>
<feature type="domain" description="ABC transporter" evidence="12">
    <location>
        <begin position="34"/>
        <end position="268"/>
    </location>
</feature>
<keyword evidence="10" id="KW-0325">Glycoprotein</keyword>
<dbReference type="GO" id="GO:0005886">
    <property type="term" value="C:plasma membrane"/>
    <property type="evidence" value="ECO:0007669"/>
    <property type="project" value="UniProtKB-SubCell"/>
</dbReference>
<gene>
    <name evidence="14" type="ORF">ACH5RR_016110</name>
</gene>
<dbReference type="AlphaFoldDB" id="A0ABD2ZUY9"/>
<name>A0ABD2ZUY9_9GENT</name>
<dbReference type="CDD" id="cd03249">
    <property type="entry name" value="ABC_MTABC3_MDL1_MDL2"/>
    <property type="match status" value="1"/>
</dbReference>
<proteinExistence type="inferred from homology"/>